<name>V9G196_PHYNI</name>
<keyword evidence="2" id="KW-1185">Reference proteome</keyword>
<organism evidence="1 2">
    <name type="scientific">Phytophthora nicotianae P1569</name>
    <dbReference type="NCBI Taxonomy" id="1317065"/>
    <lineage>
        <taxon>Eukaryota</taxon>
        <taxon>Sar</taxon>
        <taxon>Stramenopiles</taxon>
        <taxon>Oomycota</taxon>
        <taxon>Peronosporomycetes</taxon>
        <taxon>Peronosporales</taxon>
        <taxon>Peronosporaceae</taxon>
        <taxon>Phytophthora</taxon>
    </lineage>
</organism>
<dbReference type="EMBL" id="ANIZ01000162">
    <property type="protein sequence ID" value="ETI56392.1"/>
    <property type="molecule type" value="Genomic_DNA"/>
</dbReference>
<proteinExistence type="predicted"/>
<evidence type="ECO:0000313" key="1">
    <source>
        <dbReference type="EMBL" id="ETI56392.1"/>
    </source>
</evidence>
<reference evidence="1 2" key="1">
    <citation type="submission" date="2013-11" db="EMBL/GenBank/DDBJ databases">
        <title>The Genome Sequence of Phytophthora parasitica P1569.</title>
        <authorList>
            <consortium name="The Broad Institute Genomics Platform"/>
            <person name="Russ C."/>
            <person name="Tyler B."/>
            <person name="Panabieres F."/>
            <person name="Shan W."/>
            <person name="Tripathy S."/>
            <person name="Grunwald N."/>
            <person name="Machado M."/>
            <person name="Johnson C.S."/>
            <person name="Arredondo F."/>
            <person name="Hong C."/>
            <person name="Coffey M."/>
            <person name="Young S.K."/>
            <person name="Zeng Q."/>
            <person name="Gargeya S."/>
            <person name="Fitzgerald M."/>
            <person name="Abouelleil A."/>
            <person name="Alvarado L."/>
            <person name="Chapman S.B."/>
            <person name="Gainer-Dewar J."/>
            <person name="Goldberg J."/>
            <person name="Griggs A."/>
            <person name="Gujja S."/>
            <person name="Hansen M."/>
            <person name="Howarth C."/>
            <person name="Imamovic A."/>
            <person name="Ireland A."/>
            <person name="Larimer J."/>
            <person name="McCowan C."/>
            <person name="Murphy C."/>
            <person name="Pearson M."/>
            <person name="Poon T.W."/>
            <person name="Priest M."/>
            <person name="Roberts A."/>
            <person name="Saif S."/>
            <person name="Shea T."/>
            <person name="Sykes S."/>
            <person name="Wortman J."/>
            <person name="Nusbaum C."/>
            <person name="Birren B."/>
        </authorList>
    </citation>
    <scope>NUCLEOTIDE SEQUENCE [LARGE SCALE GENOMIC DNA]</scope>
    <source>
        <strain evidence="1 2">P1569</strain>
    </source>
</reference>
<comment type="caution">
    <text evidence="1">The sequence shown here is derived from an EMBL/GenBank/DDBJ whole genome shotgun (WGS) entry which is preliminary data.</text>
</comment>
<protein>
    <submittedName>
        <fullName evidence="1">Uncharacterized protein</fullName>
    </submittedName>
</protein>
<sequence>MTCMFMPYNPTVTAQKFYDVRLKDCVLPQCRFGLYAGKRNDGKEESAFDKKTGAVAVVRNLKVTLGKRVVLRRPGQKLVLARRPTGSFISAQMTATKEVKVTTRRKAAMSELRIR</sequence>
<dbReference type="Proteomes" id="UP000018721">
    <property type="component" value="Unassembled WGS sequence"/>
</dbReference>
<gene>
    <name evidence="1" type="ORF">F443_01036</name>
</gene>
<dbReference type="HOGENOM" id="CLU_2113758_0_0_1"/>
<evidence type="ECO:0000313" key="2">
    <source>
        <dbReference type="Proteomes" id="UP000018721"/>
    </source>
</evidence>
<dbReference type="AlphaFoldDB" id="V9G196"/>
<accession>V9G196</accession>